<sequence>MKFIKTLWIVLGMLQFIDFSQCSKLVRNGSHGQKKLRALKKLNHDNKFQEKLEIIPPSQKLCQEKLEKVDESQFIKPEPFHRCEPQIKVCYEKLLDAEGSGSSAKEMVLVRCLESHPCEPFKKRLCIRRDLLPLGLKTRCKRWKY</sequence>
<comment type="caution">
    <text evidence="2">The sequence shown here is derived from an EMBL/GenBank/DDBJ whole genome shotgun (WGS) entry which is preliminary data.</text>
</comment>
<keyword evidence="3" id="KW-1185">Reference proteome</keyword>
<name>A0A8J2PV73_9HEXA</name>
<organism evidence="2 3">
    <name type="scientific">Allacma fusca</name>
    <dbReference type="NCBI Taxonomy" id="39272"/>
    <lineage>
        <taxon>Eukaryota</taxon>
        <taxon>Metazoa</taxon>
        <taxon>Ecdysozoa</taxon>
        <taxon>Arthropoda</taxon>
        <taxon>Hexapoda</taxon>
        <taxon>Collembola</taxon>
        <taxon>Symphypleona</taxon>
        <taxon>Sminthuridae</taxon>
        <taxon>Allacma</taxon>
    </lineage>
</organism>
<evidence type="ECO:0000313" key="2">
    <source>
        <dbReference type="EMBL" id="CAG7834299.1"/>
    </source>
</evidence>
<feature type="chain" id="PRO_5035301335" evidence="1">
    <location>
        <begin position="23"/>
        <end position="145"/>
    </location>
</feature>
<keyword evidence="1" id="KW-0732">Signal</keyword>
<evidence type="ECO:0000313" key="3">
    <source>
        <dbReference type="Proteomes" id="UP000708208"/>
    </source>
</evidence>
<evidence type="ECO:0000256" key="1">
    <source>
        <dbReference type="SAM" id="SignalP"/>
    </source>
</evidence>
<accession>A0A8J2PV73</accession>
<feature type="signal peptide" evidence="1">
    <location>
        <begin position="1"/>
        <end position="22"/>
    </location>
</feature>
<reference evidence="2" key="1">
    <citation type="submission" date="2021-06" db="EMBL/GenBank/DDBJ databases">
        <authorList>
            <person name="Hodson N. C."/>
            <person name="Mongue J. A."/>
            <person name="Jaron S. K."/>
        </authorList>
    </citation>
    <scope>NUCLEOTIDE SEQUENCE</scope>
</reference>
<dbReference type="AlphaFoldDB" id="A0A8J2PV73"/>
<dbReference type="EMBL" id="CAJVCH010570181">
    <property type="protein sequence ID" value="CAG7834299.1"/>
    <property type="molecule type" value="Genomic_DNA"/>
</dbReference>
<protein>
    <submittedName>
        <fullName evidence="2">Uncharacterized protein</fullName>
    </submittedName>
</protein>
<dbReference type="Proteomes" id="UP000708208">
    <property type="component" value="Unassembled WGS sequence"/>
</dbReference>
<proteinExistence type="predicted"/>
<gene>
    <name evidence="2" type="ORF">AFUS01_LOCUS43819</name>
</gene>